<keyword evidence="1" id="KW-0175">Coiled coil</keyword>
<accession>A0AAE1SQC1</accession>
<sequence>MKVKRLEKGRVCLDPLRKESIVSEEPGSSKKRKQSKNAEKERQDNLKGQKVLLGRVFDTEIVEKHGMKELMKSMYTDDSTLIFSVNGVHFAMYEPKLGDILGVPTDGLKTVEGKTSDDFKILIVKGEGPIMLPRAERRYIASIADLSLFEVLVGFNFNSLPALIIEHMIKVANAREGKYGLPYVFFLTKVFTYFNVPTGNATQGNRKQMFTMTTLEKCECVPKKDGMGNNFTISSLIEAQERATADIERLQGKNALLRAQLVKQAGEPGPSSKLATTKLS</sequence>
<evidence type="ECO:0000313" key="3">
    <source>
        <dbReference type="EMBL" id="KAK4372786.1"/>
    </source>
</evidence>
<dbReference type="Proteomes" id="UP001291623">
    <property type="component" value="Unassembled WGS sequence"/>
</dbReference>
<gene>
    <name evidence="3" type="ORF">RND71_008170</name>
</gene>
<feature type="region of interest" description="Disordered" evidence="2">
    <location>
        <begin position="18"/>
        <end position="44"/>
    </location>
</feature>
<evidence type="ECO:0000256" key="1">
    <source>
        <dbReference type="SAM" id="Coils"/>
    </source>
</evidence>
<name>A0AAE1SQC1_9SOLA</name>
<proteinExistence type="predicted"/>
<protein>
    <submittedName>
        <fullName evidence="3">Uncharacterized protein</fullName>
    </submittedName>
</protein>
<evidence type="ECO:0000313" key="4">
    <source>
        <dbReference type="Proteomes" id="UP001291623"/>
    </source>
</evidence>
<evidence type="ECO:0000256" key="2">
    <source>
        <dbReference type="SAM" id="MobiDB-lite"/>
    </source>
</evidence>
<dbReference type="AlphaFoldDB" id="A0AAE1SQC1"/>
<feature type="coiled-coil region" evidence="1">
    <location>
        <begin position="233"/>
        <end position="260"/>
    </location>
</feature>
<dbReference type="EMBL" id="JAVYJV010000004">
    <property type="protein sequence ID" value="KAK4372786.1"/>
    <property type="molecule type" value="Genomic_DNA"/>
</dbReference>
<keyword evidence="4" id="KW-1185">Reference proteome</keyword>
<organism evidence="3 4">
    <name type="scientific">Anisodus tanguticus</name>
    <dbReference type="NCBI Taxonomy" id="243964"/>
    <lineage>
        <taxon>Eukaryota</taxon>
        <taxon>Viridiplantae</taxon>
        <taxon>Streptophyta</taxon>
        <taxon>Embryophyta</taxon>
        <taxon>Tracheophyta</taxon>
        <taxon>Spermatophyta</taxon>
        <taxon>Magnoliopsida</taxon>
        <taxon>eudicotyledons</taxon>
        <taxon>Gunneridae</taxon>
        <taxon>Pentapetalae</taxon>
        <taxon>asterids</taxon>
        <taxon>lamiids</taxon>
        <taxon>Solanales</taxon>
        <taxon>Solanaceae</taxon>
        <taxon>Solanoideae</taxon>
        <taxon>Hyoscyameae</taxon>
        <taxon>Anisodus</taxon>
    </lineage>
</organism>
<reference evidence="3" key="1">
    <citation type="submission" date="2023-12" db="EMBL/GenBank/DDBJ databases">
        <title>Genome assembly of Anisodus tanguticus.</title>
        <authorList>
            <person name="Wang Y.-J."/>
        </authorList>
    </citation>
    <scope>NUCLEOTIDE SEQUENCE</scope>
    <source>
        <strain evidence="3">KB-2021</strain>
        <tissue evidence="3">Leaf</tissue>
    </source>
</reference>
<comment type="caution">
    <text evidence="3">The sequence shown here is derived from an EMBL/GenBank/DDBJ whole genome shotgun (WGS) entry which is preliminary data.</text>
</comment>